<evidence type="ECO:0000313" key="1">
    <source>
        <dbReference type="EMBL" id="DAD97111.1"/>
    </source>
</evidence>
<sequence>MKVKELIKQLEQIQDKDVEVFVLNQFDGFSAVDGIEPFSKCVAIDADIRRDYSYNDPRYEKAKWGGYVVDEEKVYVSPSNKFSDVKNILEVWAEEDHCKEIVIGKALDIHQPTICVEDILNTEVKAHEKKYGKTDYLQYVTLDQEQELEEMLKRGFLEWQMMNYLGSPKYNLIDEKKYKYSRNTEEFDEVNE</sequence>
<name>A0A8S5NRW5_9CAUD</name>
<organism evidence="1">
    <name type="scientific">Caudovirales sp. ctEpl1</name>
    <dbReference type="NCBI Taxonomy" id="2826770"/>
    <lineage>
        <taxon>Viruses</taxon>
        <taxon>Duplodnaviria</taxon>
        <taxon>Heunggongvirae</taxon>
        <taxon>Uroviricota</taxon>
        <taxon>Caudoviricetes</taxon>
    </lineage>
</organism>
<protein>
    <submittedName>
        <fullName evidence="1">Uncharacterized protein</fullName>
    </submittedName>
</protein>
<proteinExistence type="predicted"/>
<reference evidence="1" key="1">
    <citation type="journal article" date="2021" name="Proc. Natl. Acad. Sci. U.S.A.">
        <title>A Catalog of Tens of Thousands of Viruses from Human Metagenomes Reveals Hidden Associations with Chronic Diseases.</title>
        <authorList>
            <person name="Tisza M.J."/>
            <person name="Buck C.B."/>
        </authorList>
    </citation>
    <scope>NUCLEOTIDE SEQUENCE</scope>
    <source>
        <strain evidence="1">CtEpl1</strain>
    </source>
</reference>
<dbReference type="EMBL" id="BK015230">
    <property type="protein sequence ID" value="DAD97111.1"/>
    <property type="molecule type" value="Genomic_DNA"/>
</dbReference>
<accession>A0A8S5NRW5</accession>